<dbReference type="GO" id="GO:0006508">
    <property type="term" value="P:proteolysis"/>
    <property type="evidence" value="ECO:0007669"/>
    <property type="project" value="InterPro"/>
</dbReference>
<feature type="active site" evidence="2">
    <location>
        <position position="223"/>
    </location>
</feature>
<evidence type="ECO:0000259" key="5">
    <source>
        <dbReference type="PROSITE" id="PS51767"/>
    </source>
</evidence>
<dbReference type="EMBL" id="SGPJ01000009">
    <property type="protein sequence ID" value="THH02234.1"/>
    <property type="molecule type" value="Genomic_DNA"/>
</dbReference>
<dbReference type="Proteomes" id="UP000309038">
    <property type="component" value="Unassembled WGS sequence"/>
</dbReference>
<dbReference type="PANTHER" id="PTHR47966">
    <property type="entry name" value="BETA-SITE APP-CLEAVING ENZYME, ISOFORM A-RELATED"/>
    <property type="match status" value="1"/>
</dbReference>
<feature type="compositionally biased region" description="Polar residues" evidence="3">
    <location>
        <begin position="405"/>
        <end position="427"/>
    </location>
</feature>
<keyword evidence="4" id="KW-1133">Transmembrane helix</keyword>
<feature type="transmembrane region" description="Helical" evidence="4">
    <location>
        <begin position="439"/>
        <end position="465"/>
    </location>
</feature>
<dbReference type="CDD" id="cd05471">
    <property type="entry name" value="pepsin_like"/>
    <property type="match status" value="1"/>
</dbReference>
<evidence type="ECO:0000256" key="3">
    <source>
        <dbReference type="SAM" id="MobiDB-lite"/>
    </source>
</evidence>
<dbReference type="InterPro" id="IPR034164">
    <property type="entry name" value="Pepsin-like_dom"/>
</dbReference>
<gene>
    <name evidence="6" type="ORF">EW026_g630</name>
</gene>
<organism evidence="6 7">
    <name type="scientific">Hermanssonia centrifuga</name>
    <dbReference type="NCBI Taxonomy" id="98765"/>
    <lineage>
        <taxon>Eukaryota</taxon>
        <taxon>Fungi</taxon>
        <taxon>Dikarya</taxon>
        <taxon>Basidiomycota</taxon>
        <taxon>Agaricomycotina</taxon>
        <taxon>Agaricomycetes</taxon>
        <taxon>Polyporales</taxon>
        <taxon>Meruliaceae</taxon>
        <taxon>Hermanssonia</taxon>
    </lineage>
</organism>
<evidence type="ECO:0000256" key="4">
    <source>
        <dbReference type="SAM" id="Phobius"/>
    </source>
</evidence>
<feature type="domain" description="Peptidase A1" evidence="5">
    <location>
        <begin position="4"/>
        <end position="346"/>
    </location>
</feature>
<feature type="active site" evidence="2">
    <location>
        <position position="22"/>
    </location>
</feature>
<accession>A0A4S4KU89</accession>
<evidence type="ECO:0000256" key="2">
    <source>
        <dbReference type="PIRSR" id="PIRSR601461-1"/>
    </source>
</evidence>
<dbReference type="PROSITE" id="PS51767">
    <property type="entry name" value="PEPTIDASE_A1"/>
    <property type="match status" value="1"/>
</dbReference>
<dbReference type="PRINTS" id="PR00792">
    <property type="entry name" value="PEPSIN"/>
</dbReference>
<keyword evidence="4" id="KW-0812">Transmembrane</keyword>
<feature type="region of interest" description="Disordered" evidence="3">
    <location>
        <begin position="388"/>
        <end position="427"/>
    </location>
</feature>
<sequence>MLCSIQWTLYWEAKVSFTVQLDTGSTDLWVAAPNATLQLTNSTSLNISATYGTGTVSGFIQFAELQIGQYTVPSQVFINVDQADSGQRQFLSDGVDGIMGMAFLDDTASSIFDAIDQAWGSGSTSLANSVPVNIFAQNSSAPDFFDINLSRDIDLDGNTLGLFAISEHIPGFENVTQTPKLYRQNPDRWAIAMDSLQVNGQAFTFNKSSLSTIPAGKVGAVLDTGASLPQLPGPAIDFIYGSIPGALSDGDIGWIVPCYGTTNLTLTFGGQAIPIHPLDLTYIDFFVDPTSGMNITICRNAYNALSLGPNFTGFDLLLGDSFLRNVYASFDFGDAGTTNNSFIQLLPTTDPSAAWTEFVLARAETLAGLPPIADPPVLELLIEYETNSTSSDNSTSTGDAGDPTDSLSGAIQNDDTTNSTPSSNYQTTDSNAVNLLDKYGPVVVGLLAGNILISLLLLIVGLVACTRGWMRKGARSAPSYVPVRLKEAAMAEDMDYRSSTSYNRP</sequence>
<dbReference type="PANTHER" id="PTHR47966:SF51">
    <property type="entry name" value="BETA-SITE APP-CLEAVING ENZYME, ISOFORM A-RELATED"/>
    <property type="match status" value="1"/>
</dbReference>
<dbReference type="Pfam" id="PF00026">
    <property type="entry name" value="Asp"/>
    <property type="match status" value="1"/>
</dbReference>
<name>A0A4S4KU89_9APHY</name>
<dbReference type="AlphaFoldDB" id="A0A4S4KU89"/>
<dbReference type="InterPro" id="IPR001461">
    <property type="entry name" value="Aspartic_peptidase_A1"/>
</dbReference>
<reference evidence="6 7" key="1">
    <citation type="submission" date="2019-02" db="EMBL/GenBank/DDBJ databases">
        <title>Genome sequencing of the rare red list fungi Phlebia centrifuga.</title>
        <authorList>
            <person name="Buettner E."/>
            <person name="Kellner H."/>
        </authorList>
    </citation>
    <scope>NUCLEOTIDE SEQUENCE [LARGE SCALE GENOMIC DNA]</scope>
    <source>
        <strain evidence="6 7">DSM 108282</strain>
    </source>
</reference>
<dbReference type="SUPFAM" id="SSF50630">
    <property type="entry name" value="Acid proteases"/>
    <property type="match status" value="1"/>
</dbReference>
<comment type="caution">
    <text evidence="6">The sequence shown here is derived from an EMBL/GenBank/DDBJ whole genome shotgun (WGS) entry which is preliminary data.</text>
</comment>
<dbReference type="GO" id="GO:0004190">
    <property type="term" value="F:aspartic-type endopeptidase activity"/>
    <property type="evidence" value="ECO:0007669"/>
    <property type="project" value="InterPro"/>
</dbReference>
<keyword evidence="7" id="KW-1185">Reference proteome</keyword>
<feature type="compositionally biased region" description="Low complexity" evidence="3">
    <location>
        <begin position="388"/>
        <end position="397"/>
    </location>
</feature>
<proteinExistence type="inferred from homology"/>
<evidence type="ECO:0000313" key="7">
    <source>
        <dbReference type="Proteomes" id="UP000309038"/>
    </source>
</evidence>
<evidence type="ECO:0000256" key="1">
    <source>
        <dbReference type="ARBA" id="ARBA00007447"/>
    </source>
</evidence>
<dbReference type="InterPro" id="IPR021109">
    <property type="entry name" value="Peptidase_aspartic_dom_sf"/>
</dbReference>
<dbReference type="InterPro" id="IPR033121">
    <property type="entry name" value="PEPTIDASE_A1"/>
</dbReference>
<evidence type="ECO:0000313" key="6">
    <source>
        <dbReference type="EMBL" id="THH02234.1"/>
    </source>
</evidence>
<protein>
    <recommendedName>
        <fullName evidence="5">Peptidase A1 domain-containing protein</fullName>
    </recommendedName>
</protein>
<keyword evidence="4" id="KW-0472">Membrane</keyword>
<comment type="similarity">
    <text evidence="1">Belongs to the peptidase A1 family.</text>
</comment>
<dbReference type="Gene3D" id="2.40.70.10">
    <property type="entry name" value="Acid Proteases"/>
    <property type="match status" value="2"/>
</dbReference>